<organism evidence="1 2">
    <name type="scientific">Ahniella affigens</name>
    <dbReference type="NCBI Taxonomy" id="2021234"/>
    <lineage>
        <taxon>Bacteria</taxon>
        <taxon>Pseudomonadati</taxon>
        <taxon>Pseudomonadota</taxon>
        <taxon>Gammaproteobacteria</taxon>
        <taxon>Lysobacterales</taxon>
        <taxon>Rhodanobacteraceae</taxon>
        <taxon>Ahniella</taxon>
    </lineage>
</organism>
<dbReference type="RefSeq" id="WP_106893026.1">
    <property type="nucleotide sequence ID" value="NZ_CP027860.1"/>
</dbReference>
<dbReference type="AlphaFoldDB" id="A0A2P1PW84"/>
<keyword evidence="2" id="KW-1185">Reference proteome</keyword>
<reference evidence="1 2" key="1">
    <citation type="submission" date="2018-03" db="EMBL/GenBank/DDBJ databases">
        <title>Ahniella affigens gen. nov., sp. nov., a gammaproteobacterium isolated from sandy soil near a stream.</title>
        <authorList>
            <person name="Ko Y."/>
            <person name="Kim J.-H."/>
        </authorList>
    </citation>
    <scope>NUCLEOTIDE SEQUENCE [LARGE SCALE GENOMIC DNA]</scope>
    <source>
        <strain evidence="1 2">D13</strain>
    </source>
</reference>
<dbReference type="Proteomes" id="UP000241074">
    <property type="component" value="Chromosome"/>
</dbReference>
<evidence type="ECO:0000313" key="1">
    <source>
        <dbReference type="EMBL" id="AVP99107.1"/>
    </source>
</evidence>
<dbReference type="KEGG" id="xba:C7S18_18885"/>
<dbReference type="PROSITE" id="PS51257">
    <property type="entry name" value="PROKAR_LIPOPROTEIN"/>
    <property type="match status" value="1"/>
</dbReference>
<evidence type="ECO:0008006" key="3">
    <source>
        <dbReference type="Google" id="ProtNLM"/>
    </source>
</evidence>
<reference evidence="1 2" key="2">
    <citation type="submission" date="2018-03" db="EMBL/GenBank/DDBJ databases">
        <authorList>
            <person name="Keele B.F."/>
        </authorList>
    </citation>
    <scope>NUCLEOTIDE SEQUENCE [LARGE SCALE GENOMIC DNA]</scope>
    <source>
        <strain evidence="1 2">D13</strain>
    </source>
</reference>
<protein>
    <recommendedName>
        <fullName evidence="3">Lipoprotein SmpA/OmlA domain-containing protein</fullName>
    </recommendedName>
</protein>
<dbReference type="EMBL" id="CP027860">
    <property type="protein sequence ID" value="AVP99107.1"/>
    <property type="molecule type" value="Genomic_DNA"/>
</dbReference>
<gene>
    <name evidence="1" type="ORF">C7S18_18885</name>
</gene>
<accession>A0A2P1PW84</accession>
<proteinExistence type="predicted"/>
<sequence length="133" mass="14803">MRLRLMVLFILVLLSSGCVSYRDGPFVRIDGPALDAEQAQDLANRRVSVSELTSTLGDPEHVDRNDSGEVWRYVTTSRRVGTKERLFVERRTCQFVRTGYLFQVVDGAVVGVDTTQSAWITHGHSDPSCAKGT</sequence>
<evidence type="ECO:0000313" key="2">
    <source>
        <dbReference type="Proteomes" id="UP000241074"/>
    </source>
</evidence>
<name>A0A2P1PW84_9GAMM</name>